<dbReference type="EMBL" id="CP016793">
    <property type="protein sequence ID" value="ANZ40913.1"/>
    <property type="molecule type" value="Genomic_DNA"/>
</dbReference>
<dbReference type="AlphaFoldDB" id="A0A1B2HT85"/>
<dbReference type="InterPro" id="IPR001509">
    <property type="entry name" value="Epimerase_deHydtase"/>
</dbReference>
<dbReference type="PANTHER" id="PTHR43245">
    <property type="entry name" value="BIFUNCTIONAL POLYMYXIN RESISTANCE PROTEIN ARNA"/>
    <property type="match status" value="1"/>
</dbReference>
<reference evidence="2 3" key="1">
    <citation type="submission" date="2016-07" db="EMBL/GenBank/DDBJ databases">
        <title>Complete genome sequence of the Lentzea guizhouensis DHS C013.</title>
        <authorList>
            <person name="Cao C."/>
        </authorList>
    </citation>
    <scope>NUCLEOTIDE SEQUENCE [LARGE SCALE GENOMIC DNA]</scope>
    <source>
        <strain evidence="2 3">DHS C013</strain>
    </source>
</reference>
<evidence type="ECO:0000259" key="1">
    <source>
        <dbReference type="Pfam" id="PF01370"/>
    </source>
</evidence>
<dbReference type="STRING" id="1586287.BBK82_37960"/>
<dbReference type="Pfam" id="PF01370">
    <property type="entry name" value="Epimerase"/>
    <property type="match status" value="1"/>
</dbReference>
<gene>
    <name evidence="2" type="ORF">BBK82_37960</name>
</gene>
<name>A0A1B2HT85_9PSEU</name>
<sequence length="273" mass="28899">MTTLLLTGATGLVGSRLLPRLAQDGFECRALVRGEAALPPGTMAVRGDLADPDTLRAAVEGVDAVVHLAALFRTQDEAAIWRANHDGTRNLIAAVKEHAPNARLVMSSTGNVYNADATRPALETDECSPKSAYGASKVAAEQLLRDSGLTWAVLRLPFVYGEGDGHLASLHTLAPQFGLHPAQAYSVAHHRDIAAAVRLALTGVMDGRIVNVTDGAPPVTVYEMTRLAGRPIEGSAEPLTDPWFGHLDSTLIRELGFTPSVPTVYAAAREGIL</sequence>
<dbReference type="OrthoDB" id="3207931at2"/>
<dbReference type="Gene3D" id="3.40.50.720">
    <property type="entry name" value="NAD(P)-binding Rossmann-like Domain"/>
    <property type="match status" value="1"/>
</dbReference>
<evidence type="ECO:0000313" key="3">
    <source>
        <dbReference type="Proteomes" id="UP000093053"/>
    </source>
</evidence>
<dbReference type="Proteomes" id="UP000093053">
    <property type="component" value="Chromosome"/>
</dbReference>
<accession>A0A1B2HT85</accession>
<feature type="domain" description="NAD-dependent epimerase/dehydratase" evidence="1">
    <location>
        <begin position="5"/>
        <end position="168"/>
    </location>
</feature>
<dbReference type="KEGG" id="led:BBK82_37960"/>
<dbReference type="InterPro" id="IPR036291">
    <property type="entry name" value="NAD(P)-bd_dom_sf"/>
</dbReference>
<protein>
    <submittedName>
        <fullName evidence="2">Epimerase</fullName>
    </submittedName>
</protein>
<dbReference type="InterPro" id="IPR050177">
    <property type="entry name" value="Lipid_A_modif_metabolic_enz"/>
</dbReference>
<evidence type="ECO:0000313" key="2">
    <source>
        <dbReference type="EMBL" id="ANZ40913.1"/>
    </source>
</evidence>
<keyword evidence="3" id="KW-1185">Reference proteome</keyword>
<organism evidence="2 3">
    <name type="scientific">Lentzea guizhouensis</name>
    <dbReference type="NCBI Taxonomy" id="1586287"/>
    <lineage>
        <taxon>Bacteria</taxon>
        <taxon>Bacillati</taxon>
        <taxon>Actinomycetota</taxon>
        <taxon>Actinomycetes</taxon>
        <taxon>Pseudonocardiales</taxon>
        <taxon>Pseudonocardiaceae</taxon>
        <taxon>Lentzea</taxon>
    </lineage>
</organism>
<dbReference type="RefSeq" id="WP_065919250.1">
    <property type="nucleotide sequence ID" value="NZ_CP016793.1"/>
</dbReference>
<proteinExistence type="predicted"/>
<dbReference type="SUPFAM" id="SSF51735">
    <property type="entry name" value="NAD(P)-binding Rossmann-fold domains"/>
    <property type="match status" value="1"/>
</dbReference>
<dbReference type="PANTHER" id="PTHR43245:SF55">
    <property type="entry name" value="NAD(P)-BINDING DOMAIN-CONTAINING PROTEIN"/>
    <property type="match status" value="1"/>
</dbReference>